<keyword evidence="1" id="KW-1133">Transmembrane helix</keyword>
<reference evidence="5" key="1">
    <citation type="submission" date="2020-09" db="EMBL/GenBank/DDBJ databases">
        <title>Pelagicoccus enzymogenes sp. nov. with an EPS production, isolated from marine sediment.</title>
        <authorList>
            <person name="Feng X."/>
        </authorList>
    </citation>
    <scope>NUCLEOTIDE SEQUENCE</scope>
    <source>
        <strain evidence="5">NFK12</strain>
    </source>
</reference>
<evidence type="ECO:0000259" key="3">
    <source>
        <dbReference type="Pfam" id="PF25954"/>
    </source>
</evidence>
<dbReference type="AlphaFoldDB" id="A0A927FBP7"/>
<feature type="transmembrane region" description="Helical" evidence="1">
    <location>
        <begin position="21"/>
        <end position="44"/>
    </location>
</feature>
<comment type="caution">
    <text evidence="5">The sequence shown here is derived from an EMBL/GenBank/DDBJ whole genome shotgun (WGS) entry which is preliminary data.</text>
</comment>
<keyword evidence="1" id="KW-0812">Transmembrane</keyword>
<dbReference type="PANTHER" id="PTHR30469:SF15">
    <property type="entry name" value="HLYD FAMILY OF SECRETION PROTEINS"/>
    <property type="match status" value="1"/>
</dbReference>
<dbReference type="EMBL" id="JACYFG010000038">
    <property type="protein sequence ID" value="MBD5780770.1"/>
    <property type="molecule type" value="Genomic_DNA"/>
</dbReference>
<feature type="domain" description="YknX-like C-terminal permuted SH3-like" evidence="4">
    <location>
        <begin position="399"/>
        <end position="468"/>
    </location>
</feature>
<dbReference type="Gene3D" id="2.40.30.170">
    <property type="match status" value="1"/>
</dbReference>
<dbReference type="RefSeq" id="WP_191617880.1">
    <property type="nucleotide sequence ID" value="NZ_JACYFG010000038.1"/>
</dbReference>
<dbReference type="SUPFAM" id="SSF111369">
    <property type="entry name" value="HlyD-like secretion proteins"/>
    <property type="match status" value="2"/>
</dbReference>
<dbReference type="GO" id="GO:0015562">
    <property type="term" value="F:efflux transmembrane transporter activity"/>
    <property type="evidence" value="ECO:0007669"/>
    <property type="project" value="TreeGrafter"/>
</dbReference>
<evidence type="ECO:0000259" key="2">
    <source>
        <dbReference type="Pfam" id="PF25917"/>
    </source>
</evidence>
<organism evidence="5 6">
    <name type="scientific">Pelagicoccus enzymogenes</name>
    <dbReference type="NCBI Taxonomy" id="2773457"/>
    <lineage>
        <taxon>Bacteria</taxon>
        <taxon>Pseudomonadati</taxon>
        <taxon>Verrucomicrobiota</taxon>
        <taxon>Opitutia</taxon>
        <taxon>Puniceicoccales</taxon>
        <taxon>Pelagicoccaceae</taxon>
        <taxon>Pelagicoccus</taxon>
    </lineage>
</organism>
<evidence type="ECO:0000259" key="4">
    <source>
        <dbReference type="Pfam" id="PF25989"/>
    </source>
</evidence>
<dbReference type="InterPro" id="IPR058637">
    <property type="entry name" value="YknX-like_C"/>
</dbReference>
<dbReference type="PANTHER" id="PTHR30469">
    <property type="entry name" value="MULTIDRUG RESISTANCE PROTEIN MDTA"/>
    <property type="match status" value="1"/>
</dbReference>
<dbReference type="Pfam" id="PF25917">
    <property type="entry name" value="BSH_RND"/>
    <property type="match status" value="1"/>
</dbReference>
<proteinExistence type="predicted"/>
<dbReference type="GO" id="GO:1990281">
    <property type="term" value="C:efflux pump complex"/>
    <property type="evidence" value="ECO:0007669"/>
    <property type="project" value="TreeGrafter"/>
</dbReference>
<dbReference type="Pfam" id="PF25954">
    <property type="entry name" value="Beta-barrel_RND_2"/>
    <property type="match status" value="1"/>
</dbReference>
<dbReference type="Gene3D" id="2.40.50.100">
    <property type="match status" value="1"/>
</dbReference>
<dbReference type="Pfam" id="PF25989">
    <property type="entry name" value="YknX_C"/>
    <property type="match status" value="1"/>
</dbReference>
<dbReference type="InterPro" id="IPR058792">
    <property type="entry name" value="Beta-barrel_RND_2"/>
</dbReference>
<protein>
    <submittedName>
        <fullName evidence="5">Efflux RND transporter periplasmic adaptor subunit</fullName>
    </submittedName>
</protein>
<accession>A0A927FBP7</accession>
<keyword evidence="6" id="KW-1185">Reference proteome</keyword>
<sequence length="470" mass="51730">MKFPSLTKKSLLEALLRFAKENLWIIACLAITIAVCVALFWSVVVPSYQSPINRTYTSGFGYAKLKRQMGSPFEVATATVESRRIQKAILGEGFVSSQTVLVPVIPMDRILSVHVEEGQHIKKGDLLAVIDSRKADIKLKSAQLALRTAEAELERVLIGSAYVLAQERPEADQIEVDAVNRDLELLKSKEAIYAELVANGAFPKIKLLDLQRQIAEVEKRLKEGQFYLGMSTKGQEKSRTIARNAIEDAQNALTQRELELENYRIYAPIDGIVERVLIQPGEYNQDSGKPAFVLIADMWFEAHVDQSALTMIQEGDQARIHLEAYAGAPFKAHVSKIIPIVSYSLGGPETNRPIRPSGTGAPEWPATFKVRLAIDPTERRGIAPGLTGFARITSTRTTLAVPTPAILSRSSGSGYAYTIDKENHVTKLLISRGVTDNGWTEVVEGLQEGQTVIVSGHETLQEGDAIEVVQ</sequence>
<dbReference type="Proteomes" id="UP000622317">
    <property type="component" value="Unassembled WGS sequence"/>
</dbReference>
<feature type="domain" description="CusB-like beta-barrel" evidence="3">
    <location>
        <begin position="298"/>
        <end position="342"/>
    </location>
</feature>
<evidence type="ECO:0000256" key="1">
    <source>
        <dbReference type="SAM" id="Phobius"/>
    </source>
</evidence>
<name>A0A927FBP7_9BACT</name>
<feature type="domain" description="Multidrug resistance protein MdtA-like barrel-sandwich hybrid" evidence="2">
    <location>
        <begin position="109"/>
        <end position="292"/>
    </location>
</feature>
<gene>
    <name evidence="5" type="ORF">IEN85_14820</name>
</gene>
<dbReference type="InterPro" id="IPR058625">
    <property type="entry name" value="MdtA-like_BSH"/>
</dbReference>
<keyword evidence="1" id="KW-0472">Membrane</keyword>
<evidence type="ECO:0000313" key="5">
    <source>
        <dbReference type="EMBL" id="MBD5780770.1"/>
    </source>
</evidence>
<evidence type="ECO:0000313" key="6">
    <source>
        <dbReference type="Proteomes" id="UP000622317"/>
    </source>
</evidence>
<dbReference type="Gene3D" id="2.40.420.20">
    <property type="match status" value="1"/>
</dbReference>